<feature type="domain" description="LisH" evidence="5">
    <location>
        <begin position="972"/>
        <end position="1017"/>
    </location>
</feature>
<dbReference type="Gene3D" id="1.25.10.10">
    <property type="entry name" value="Leucine-rich Repeat Variant"/>
    <property type="match status" value="1"/>
</dbReference>
<gene>
    <name evidence="7" type="ORF">CEUSTIGMA_g8187.t1</name>
</gene>
<dbReference type="InterPro" id="IPR016024">
    <property type="entry name" value="ARM-type_fold"/>
</dbReference>
<evidence type="ECO:0000313" key="8">
    <source>
        <dbReference type="Proteomes" id="UP000232323"/>
    </source>
</evidence>
<feature type="compositionally biased region" description="Low complexity" evidence="4">
    <location>
        <begin position="482"/>
        <end position="497"/>
    </location>
</feature>
<evidence type="ECO:0000259" key="6">
    <source>
        <dbReference type="Pfam" id="PF23138"/>
    </source>
</evidence>
<dbReference type="GO" id="GO:0005814">
    <property type="term" value="C:centriole"/>
    <property type="evidence" value="ECO:0007669"/>
    <property type="project" value="TreeGrafter"/>
</dbReference>
<dbReference type="OrthoDB" id="549342at2759"/>
<feature type="region of interest" description="Disordered" evidence="4">
    <location>
        <begin position="1443"/>
        <end position="1462"/>
    </location>
</feature>
<feature type="compositionally biased region" description="Low complexity" evidence="4">
    <location>
        <begin position="284"/>
        <end position="300"/>
    </location>
</feature>
<evidence type="ECO:0000259" key="5">
    <source>
        <dbReference type="Pfam" id="PF21050"/>
    </source>
</evidence>
<dbReference type="Pfam" id="PF23138">
    <property type="entry name" value="CTLH_Armc9"/>
    <property type="match status" value="1"/>
</dbReference>
<comment type="caution">
    <text evidence="7">The sequence shown here is derived from an EMBL/GenBank/DDBJ whole genome shotgun (WGS) entry which is preliminary data.</text>
</comment>
<feature type="compositionally biased region" description="Polar residues" evidence="4">
    <location>
        <begin position="1417"/>
        <end position="1428"/>
    </location>
</feature>
<evidence type="ECO:0000256" key="3">
    <source>
        <dbReference type="ARBA" id="ARBA00023273"/>
    </source>
</evidence>
<accession>A0A250XCY9</accession>
<dbReference type="Pfam" id="PF21050">
    <property type="entry name" value="ARMC9_ARM"/>
    <property type="match status" value="2"/>
</dbReference>
<keyword evidence="2" id="KW-0970">Cilium biogenesis/degradation</keyword>
<feature type="region of interest" description="Disordered" evidence="4">
    <location>
        <begin position="1314"/>
        <end position="1403"/>
    </location>
</feature>
<feature type="region of interest" description="Disordered" evidence="4">
    <location>
        <begin position="132"/>
        <end position="156"/>
    </location>
</feature>
<dbReference type="GO" id="GO:0097542">
    <property type="term" value="C:ciliary tip"/>
    <property type="evidence" value="ECO:0007669"/>
    <property type="project" value="TreeGrafter"/>
</dbReference>
<feature type="region of interest" description="Disordered" evidence="4">
    <location>
        <begin position="461"/>
        <end position="508"/>
    </location>
</feature>
<dbReference type="SUPFAM" id="SSF48371">
    <property type="entry name" value="ARM repeat"/>
    <property type="match status" value="1"/>
</dbReference>
<feature type="compositionally biased region" description="Low complexity" evidence="4">
    <location>
        <begin position="804"/>
        <end position="817"/>
    </location>
</feature>
<feature type="compositionally biased region" description="Polar residues" evidence="4">
    <location>
        <begin position="271"/>
        <end position="283"/>
    </location>
</feature>
<proteinExistence type="predicted"/>
<dbReference type="PANTHER" id="PTHR14881:SF4">
    <property type="entry name" value="LISH DOMAIN-CONTAINING PROTEIN ARMC9"/>
    <property type="match status" value="1"/>
</dbReference>
<protein>
    <recommendedName>
        <fullName evidence="9">LisH domain-containing protein</fullName>
    </recommendedName>
</protein>
<dbReference type="InterPro" id="IPR011989">
    <property type="entry name" value="ARM-like"/>
</dbReference>
<keyword evidence="3" id="KW-0966">Cell projection</keyword>
<keyword evidence="8" id="KW-1185">Reference proteome</keyword>
<dbReference type="GO" id="GO:0060271">
    <property type="term" value="P:cilium assembly"/>
    <property type="evidence" value="ECO:0007669"/>
    <property type="project" value="InterPro"/>
</dbReference>
<evidence type="ECO:0008006" key="9">
    <source>
        <dbReference type="Google" id="ProtNLM"/>
    </source>
</evidence>
<dbReference type="STRING" id="1157962.A0A250XCY9"/>
<reference evidence="7 8" key="1">
    <citation type="submission" date="2017-08" db="EMBL/GenBank/DDBJ databases">
        <title>Acidophilic green algal genome provides insights into adaptation to an acidic environment.</title>
        <authorList>
            <person name="Hirooka S."/>
            <person name="Hirose Y."/>
            <person name="Kanesaki Y."/>
            <person name="Higuchi S."/>
            <person name="Fujiwara T."/>
            <person name="Onuma R."/>
            <person name="Era A."/>
            <person name="Ohbayashi R."/>
            <person name="Uzuka A."/>
            <person name="Nozaki H."/>
            <person name="Yoshikawa H."/>
            <person name="Miyagishima S.Y."/>
        </authorList>
    </citation>
    <scope>NUCLEOTIDE SEQUENCE [LARGE SCALE GENOMIC DNA]</scope>
    <source>
        <strain evidence="7 8">NIES-2499</strain>
    </source>
</reference>
<comment type="subcellular location">
    <subcellularLocation>
        <location evidence="1">Cytoplasm</location>
        <location evidence="1">Cytoskeleton</location>
        <location evidence="1">Cilium basal body</location>
    </subcellularLocation>
</comment>
<sequence>MESNVVNRINEAVSRDLINYITEFLAFHDFPRAVAVLQEERNEKRIAFSKSVCNRPSGKESREKLRADLIRYFEEGKRDAFLQTWQQYIPNSSVNYDLITQKLEFNLQVYLSIYPVLPSSSVLVVTNKGARGGGGSDCGTSGPPGSSGGSSSIKGNKEQELTVRMKAFKAYLETRGAGLANTGEFLAYYALPFVPSPEHHPSFKHLFLPDWVSSLRASLKKHLDSVPDSAGIPHLYAMYEVFHASTDAETRMSPRALISRHQASTRHHNSSRQGSTRPMSQQQRLPLLTPSSRTSSTAASGSEPSAMDGGDMEMRSRSRGGSRIPSMLPLPGVKAALSPAPQTPLNHAHQTALLSSSAVTGNHPPEQAGNYTPDEEVMSKDLPGDLLIKEGLAGHDPAATLASSPGFPVLVEHSSYIDELEGMDEVLMSTVVVPAQLAQDMAVIAAFAALEDAAADEGCNPMKNDASMANEHQGAGVQRASGGAEAARGQGLEAAQEQGGGDEAGHETLSPANRVAELGPPESEEVIATVEETHDENEAGYSDEDFIVAEDSGHDRNHGDDAVLGAARHAVDVEDETADGATAVGTDLDSVVPADLDAQVDLVEPENVVMSALGYIGEPMLAPLDYYSIVAAIMSGSKPTATIDEVGLSARLLQALRWRLVRSRAGQERWAVLTTWIEVDLMRCCLRPKNGKSQKESMLQALSESDHLPIKEEVARLANAVSSDRLGRVYLLQEPEAGTVLSLMAMLQDSAKQPALQEFIAVGHAGPAPGSSTSVHLSRYSIDDTPATSADMQMIPMPPKLLKGRSFSRQGSSSSGRPFTSMQTSAVEAQQGLSAAKQSLCTDDGVPTAIGTSAAVITDLVPGNSRNELLGATVQEEHYGGAHGVIPPILSSSTVARLLGSANVQQLQSRPSSKSMASFISSVPRDDNLEAAAQYALHSTTKTKGDLGSVLLLQSLMALQKLSLRRQAQSCMIKEGLLPWLVEFMQDFYSLPETCVEYGCALLMNLCLRTAGRSAACSGAAVADAKPAPLAGSTTQGADKPAQGVAPGLLRICEGLVESKNMQVRTYINGILYSVLFRAEMREEAMRRGLPDLLRAVSAQSSELFASQISYILSRLEGDVAASQEVASSEQLDSDDAEKEEGDAYYDDDDAFADVEAAVESLVVEPPGSLQGEPLLCSEYLAGSEEAQEQAHFMRVPLQATAASEEETRALEQKRGHMASMSSMSSSTKAWAKRFSEKAGQPEILSGSESLAYTSFAASSVAASLHASRAAAAATAAIRSEKRQGSMRALLPEESSFFLSGSIAYFSVEYEGAAQQNPGAPDGSRRSMAASVSSPPGLRKPSSDHAFVAGVSGPRNKAYSTGLKPSRLSAMPLERPITPTQLSSNLSGRSKQDTGGTSKQKHVPQDIVRLQIGKAKSSATAPMQNNDPHTGLAKGGGELMAASHIAYRDPKESVRKTRTRMA</sequence>
<dbReference type="EMBL" id="BEGY01000056">
    <property type="protein sequence ID" value="GAX80752.1"/>
    <property type="molecule type" value="Genomic_DNA"/>
</dbReference>
<feature type="domain" description="ARMC9 CTLH-like" evidence="6">
    <location>
        <begin position="67"/>
        <end position="226"/>
    </location>
</feature>
<evidence type="ECO:0000256" key="4">
    <source>
        <dbReference type="SAM" id="MobiDB-lite"/>
    </source>
</evidence>
<dbReference type="InterPro" id="IPR056327">
    <property type="entry name" value="ARMC9_CTLH-like_dom"/>
</dbReference>
<feature type="region of interest" description="Disordered" evidence="4">
    <location>
        <begin position="804"/>
        <end position="826"/>
    </location>
</feature>
<dbReference type="InterPro" id="IPR040369">
    <property type="entry name" value="ARMC9"/>
</dbReference>
<organism evidence="7 8">
    <name type="scientific">Chlamydomonas eustigma</name>
    <dbReference type="NCBI Taxonomy" id="1157962"/>
    <lineage>
        <taxon>Eukaryota</taxon>
        <taxon>Viridiplantae</taxon>
        <taxon>Chlorophyta</taxon>
        <taxon>core chlorophytes</taxon>
        <taxon>Chlorophyceae</taxon>
        <taxon>CS clade</taxon>
        <taxon>Chlamydomonadales</taxon>
        <taxon>Chlamydomonadaceae</taxon>
        <taxon>Chlamydomonas</taxon>
    </lineage>
</organism>
<feature type="domain" description="LisH" evidence="5">
    <location>
        <begin position="1041"/>
        <end position="1116"/>
    </location>
</feature>
<dbReference type="PANTHER" id="PTHR14881">
    <property type="entry name" value="LISH DOMAIN-CONTAINING PROTEIN ARMC9"/>
    <property type="match status" value="1"/>
</dbReference>
<dbReference type="InterPro" id="IPR048959">
    <property type="entry name" value="ARMC9_ARM_dom"/>
</dbReference>
<feature type="compositionally biased region" description="Basic and acidic residues" evidence="4">
    <location>
        <begin position="1446"/>
        <end position="1455"/>
    </location>
</feature>
<evidence type="ECO:0000313" key="7">
    <source>
        <dbReference type="EMBL" id="GAX80752.1"/>
    </source>
</evidence>
<evidence type="ECO:0000256" key="2">
    <source>
        <dbReference type="ARBA" id="ARBA00022794"/>
    </source>
</evidence>
<dbReference type="GO" id="GO:0036064">
    <property type="term" value="C:ciliary basal body"/>
    <property type="evidence" value="ECO:0007669"/>
    <property type="project" value="InterPro"/>
</dbReference>
<name>A0A250XCY9_9CHLO</name>
<dbReference type="Proteomes" id="UP000232323">
    <property type="component" value="Unassembled WGS sequence"/>
</dbReference>
<feature type="region of interest" description="Disordered" evidence="4">
    <location>
        <begin position="259"/>
        <end position="324"/>
    </location>
</feature>
<evidence type="ECO:0000256" key="1">
    <source>
        <dbReference type="ARBA" id="ARBA00004120"/>
    </source>
</evidence>
<feature type="compositionally biased region" description="Polar residues" evidence="4">
    <location>
        <begin position="1378"/>
        <end position="1398"/>
    </location>
</feature>
<feature type="region of interest" description="Disordered" evidence="4">
    <location>
        <begin position="1417"/>
        <end position="1436"/>
    </location>
</feature>
<feature type="compositionally biased region" description="Low complexity" evidence="4">
    <location>
        <begin position="138"/>
        <end position="154"/>
    </location>
</feature>